<dbReference type="Proteomes" id="UP000309215">
    <property type="component" value="Unassembled WGS sequence"/>
</dbReference>
<dbReference type="Pfam" id="PF09423">
    <property type="entry name" value="PhoD"/>
    <property type="match status" value="1"/>
</dbReference>
<evidence type="ECO:0000259" key="1">
    <source>
        <dbReference type="Pfam" id="PF09423"/>
    </source>
</evidence>
<dbReference type="PANTHER" id="PTHR33987">
    <property type="entry name" value="CALCINEURIN-LIKE METALLO-PHOSPHOESTERASE SUPERFAMILY PROTEIN"/>
    <property type="match status" value="1"/>
</dbReference>
<dbReference type="InterPro" id="IPR038607">
    <property type="entry name" value="PhoD-like_sf"/>
</dbReference>
<dbReference type="AlphaFoldDB" id="A0A4U1IEM6"/>
<protein>
    <submittedName>
        <fullName evidence="2">Alkaline phosphatase family protein</fullName>
    </submittedName>
</protein>
<dbReference type="InterPro" id="IPR018946">
    <property type="entry name" value="PhoD-like_MPP"/>
</dbReference>
<dbReference type="OrthoDB" id="327733at2"/>
<dbReference type="Gene3D" id="3.60.21.70">
    <property type="entry name" value="PhoD-like phosphatase"/>
    <property type="match status" value="1"/>
</dbReference>
<organism evidence="2 3">
    <name type="scientific">Polyangium fumosum</name>
    <dbReference type="NCBI Taxonomy" id="889272"/>
    <lineage>
        <taxon>Bacteria</taxon>
        <taxon>Pseudomonadati</taxon>
        <taxon>Myxococcota</taxon>
        <taxon>Polyangia</taxon>
        <taxon>Polyangiales</taxon>
        <taxon>Polyangiaceae</taxon>
        <taxon>Polyangium</taxon>
    </lineage>
</organism>
<name>A0A4U1IEM6_9BACT</name>
<dbReference type="EMBL" id="SSMQ01000137">
    <property type="protein sequence ID" value="TKC92118.1"/>
    <property type="molecule type" value="Genomic_DNA"/>
</dbReference>
<dbReference type="InterPro" id="IPR029052">
    <property type="entry name" value="Metallo-depent_PP-like"/>
</dbReference>
<reference evidence="2 3" key="1">
    <citation type="submission" date="2019-04" db="EMBL/GenBank/DDBJ databases">
        <authorList>
            <person name="Li Y."/>
            <person name="Wang J."/>
        </authorList>
    </citation>
    <scope>NUCLEOTIDE SEQUENCE [LARGE SCALE GENOMIC DNA]</scope>
    <source>
        <strain evidence="2 3">DSM 14668</strain>
    </source>
</reference>
<dbReference type="RefSeq" id="WP_136936369.1">
    <property type="nucleotide sequence ID" value="NZ_SSMQ01000137.1"/>
</dbReference>
<feature type="domain" description="PhoD-like phosphatase metallophosphatase" evidence="1">
    <location>
        <begin position="260"/>
        <end position="455"/>
    </location>
</feature>
<accession>A0A4U1IEM6</accession>
<comment type="caution">
    <text evidence="2">The sequence shown here is derived from an EMBL/GenBank/DDBJ whole genome shotgun (WGS) entry which is preliminary data.</text>
</comment>
<dbReference type="CDD" id="cd07389">
    <property type="entry name" value="MPP_PhoD"/>
    <property type="match status" value="1"/>
</dbReference>
<evidence type="ECO:0000313" key="3">
    <source>
        <dbReference type="Proteomes" id="UP000309215"/>
    </source>
</evidence>
<dbReference type="SUPFAM" id="SSF56300">
    <property type="entry name" value="Metallo-dependent phosphatases"/>
    <property type="match status" value="1"/>
</dbReference>
<gene>
    <name evidence="2" type="ORF">E8A74_50380</name>
</gene>
<keyword evidence="3" id="KW-1185">Reference proteome</keyword>
<proteinExistence type="predicted"/>
<dbReference type="PANTHER" id="PTHR33987:SF1">
    <property type="entry name" value="CALCINEURIN-LIKE METALLO-PHOSPHOESTERASE SUPERFAMILY PROTEIN"/>
    <property type="match status" value="1"/>
</dbReference>
<sequence length="515" mass="56956">MDSPLPITGSYSTTFGTLRLEARGDKVTGRYTHQDGSVVGTLQGTSLRGTWVQKGNASEGTFSFEFDRGANGFRGTWEGGGSGPWNGVRLELAPADRGGFPGGWNSLTEGPLLAGPMIGEVSPHGAWIWAQARCTSPLTLVVATPDGEVSRITRTPAWNEWLCQVFHVEDLRPGVPYTYWLESTHGKTPARPLSLAPAPDTRAVRIAFGSCLCFYHHADLPILEAIERDAPACLAMIGDNTYYYSFDWQSEHAMMLAQLRARNNPSFRRLVAALPTVGVWDDHDFGPNDADNRFSGKDMAFRAFRRSWANARWGTNATAGVFSSVRMGPAELFLLDSRWYRNQPAHTLLGESQLVWLVESLARSTAPVKIIASPTQVLADAAVAKEWECFRRDAPQELEGLLGEIEARDIRGVVFVSGDLHMANLFHQEGRDLHGRRGPEWWELTTSPLANDPWMESIAGKDRYLVAEVVDRCNYGLIDIDLDRAGSEVLLVCKDEKGRVLFDQPIALPTLAVRR</sequence>
<evidence type="ECO:0000313" key="2">
    <source>
        <dbReference type="EMBL" id="TKC92118.1"/>
    </source>
</evidence>